<sequence length="236" mass="26668">MGDSFQHTTREDSLVEIAAPPPKSKPTRGRQKRTAQNEDAPWSTAWTNEEEIAFCKGWVHVSENNAICNARREFSWTNVLRCMENKTKALGCRTAHASGARDKDYFTMALLDYEAVECPNFATKKQAAKRYKTSGSSSFNTEFGDASISLNVDVGDDKKDEVHELSRPMGRDKVKGLKKKGSRSSGSSSSMNDEALDRLMVFEMAMHNERAMEMKKEERLAFLEIRRRGKKLVNES</sequence>
<dbReference type="Proteomes" id="UP001151760">
    <property type="component" value="Unassembled WGS sequence"/>
</dbReference>
<comment type="caution">
    <text evidence="2">The sequence shown here is derived from an EMBL/GenBank/DDBJ whole genome shotgun (WGS) entry which is preliminary data.</text>
</comment>
<accession>A0ABQ5ENW0</accession>
<feature type="region of interest" description="Disordered" evidence="1">
    <location>
        <begin position="1"/>
        <end position="43"/>
    </location>
</feature>
<proteinExistence type="predicted"/>
<protein>
    <recommendedName>
        <fullName evidence="4">No apical meristem-associated C-terminal domain-containing protein</fullName>
    </recommendedName>
</protein>
<evidence type="ECO:0000313" key="2">
    <source>
        <dbReference type="EMBL" id="GJT52601.1"/>
    </source>
</evidence>
<reference evidence="2" key="1">
    <citation type="journal article" date="2022" name="Int. J. Mol. Sci.">
        <title>Draft Genome of Tanacetum Coccineum: Genomic Comparison of Closely Related Tanacetum-Family Plants.</title>
        <authorList>
            <person name="Yamashiro T."/>
            <person name="Shiraishi A."/>
            <person name="Nakayama K."/>
            <person name="Satake H."/>
        </authorList>
    </citation>
    <scope>NUCLEOTIDE SEQUENCE</scope>
</reference>
<feature type="compositionally biased region" description="Basic and acidic residues" evidence="1">
    <location>
        <begin position="161"/>
        <end position="175"/>
    </location>
</feature>
<gene>
    <name evidence="2" type="ORF">Tco_0978758</name>
</gene>
<evidence type="ECO:0000313" key="3">
    <source>
        <dbReference type="Proteomes" id="UP001151760"/>
    </source>
</evidence>
<evidence type="ECO:0008006" key="4">
    <source>
        <dbReference type="Google" id="ProtNLM"/>
    </source>
</evidence>
<keyword evidence="3" id="KW-1185">Reference proteome</keyword>
<reference evidence="2" key="2">
    <citation type="submission" date="2022-01" db="EMBL/GenBank/DDBJ databases">
        <authorList>
            <person name="Yamashiro T."/>
            <person name="Shiraishi A."/>
            <person name="Satake H."/>
            <person name="Nakayama K."/>
        </authorList>
    </citation>
    <scope>NUCLEOTIDE SEQUENCE</scope>
</reference>
<feature type="region of interest" description="Disordered" evidence="1">
    <location>
        <begin position="161"/>
        <end position="192"/>
    </location>
</feature>
<organism evidence="2 3">
    <name type="scientific">Tanacetum coccineum</name>
    <dbReference type="NCBI Taxonomy" id="301880"/>
    <lineage>
        <taxon>Eukaryota</taxon>
        <taxon>Viridiplantae</taxon>
        <taxon>Streptophyta</taxon>
        <taxon>Embryophyta</taxon>
        <taxon>Tracheophyta</taxon>
        <taxon>Spermatophyta</taxon>
        <taxon>Magnoliopsida</taxon>
        <taxon>eudicotyledons</taxon>
        <taxon>Gunneridae</taxon>
        <taxon>Pentapetalae</taxon>
        <taxon>asterids</taxon>
        <taxon>campanulids</taxon>
        <taxon>Asterales</taxon>
        <taxon>Asteraceae</taxon>
        <taxon>Asteroideae</taxon>
        <taxon>Anthemideae</taxon>
        <taxon>Anthemidinae</taxon>
        <taxon>Tanacetum</taxon>
    </lineage>
</organism>
<dbReference type="EMBL" id="BQNB010016511">
    <property type="protein sequence ID" value="GJT52601.1"/>
    <property type="molecule type" value="Genomic_DNA"/>
</dbReference>
<name>A0ABQ5ENW0_9ASTR</name>
<evidence type="ECO:0000256" key="1">
    <source>
        <dbReference type="SAM" id="MobiDB-lite"/>
    </source>
</evidence>